<keyword evidence="2" id="KW-1185">Reference proteome</keyword>
<dbReference type="Proteomes" id="UP000037904">
    <property type="component" value="Unassembled WGS sequence"/>
</dbReference>
<organism evidence="1 2">
    <name type="scientific">Fusarium langsethiae</name>
    <dbReference type="NCBI Taxonomy" id="179993"/>
    <lineage>
        <taxon>Eukaryota</taxon>
        <taxon>Fungi</taxon>
        <taxon>Dikarya</taxon>
        <taxon>Ascomycota</taxon>
        <taxon>Pezizomycotina</taxon>
        <taxon>Sordariomycetes</taxon>
        <taxon>Hypocreomycetidae</taxon>
        <taxon>Hypocreales</taxon>
        <taxon>Nectriaceae</taxon>
        <taxon>Fusarium</taxon>
    </lineage>
</organism>
<comment type="caution">
    <text evidence="1">The sequence shown here is derived from an EMBL/GenBank/DDBJ whole genome shotgun (WGS) entry which is preliminary data.</text>
</comment>
<gene>
    <name evidence="1" type="ORF">FLAG1_07803</name>
</gene>
<dbReference type="EMBL" id="JXCE01000201">
    <property type="protein sequence ID" value="KPA39346.1"/>
    <property type="molecule type" value="Genomic_DNA"/>
</dbReference>
<name>A0A0M9ETT9_FUSLA</name>
<dbReference type="AlphaFoldDB" id="A0A0M9ETT9"/>
<evidence type="ECO:0000313" key="2">
    <source>
        <dbReference type="Proteomes" id="UP000037904"/>
    </source>
</evidence>
<proteinExistence type="predicted"/>
<protein>
    <submittedName>
        <fullName evidence="1">Uncharacterized protein</fullName>
    </submittedName>
</protein>
<reference evidence="1 2" key="1">
    <citation type="submission" date="2015-04" db="EMBL/GenBank/DDBJ databases">
        <title>The draft genome sequence of Fusarium langsethiae, a T-2/HT-2 mycotoxin producer.</title>
        <authorList>
            <person name="Lysoe E."/>
            <person name="Divon H.H."/>
            <person name="Terzi V."/>
            <person name="Orru L."/>
            <person name="Lamontanara A."/>
            <person name="Kolseth A.-K."/>
            <person name="Frandsen R.J."/>
            <person name="Nielsen K."/>
            <person name="Thrane U."/>
        </authorList>
    </citation>
    <scope>NUCLEOTIDE SEQUENCE [LARGE SCALE GENOMIC DNA]</scope>
    <source>
        <strain evidence="1 2">Fl201059</strain>
    </source>
</reference>
<accession>A0A0M9ETT9</accession>
<dbReference type="OrthoDB" id="5008122at2759"/>
<sequence length="369" mass="41024">METTSLNSSAWALSRAKGFLAGLIYIDSTQTIIGQDSNANPMFFQNIGQWIILQQAHSQLEETRCRLVDATHSIGLPITCPDDTLNSFVNPTSFYETAVSGFHNTLLGLPPTALGDVVALCAMSHVTSCYLYSAYNNILFDPFSDFDLWRSTISDHEHRRLFDVLIKVACQEPYLTTLVDTYPVLQYGNGACNDALDLSWDPDLTTYTLNSFSTVQNEQSSHIVSESMQLTTAGTQAPDLQSLQGSPIVSNFAHFLERCGELPLILSGRGATVNEWHLIGTSKPDESRDEQRLKRLYIRLLQQRDPPNNIVIEGIVSVVKRFGDLGYLQSAGKIRDYLLLIGKGMLSNDQVFLNFVQLIQASMVEAENL</sequence>
<evidence type="ECO:0000313" key="1">
    <source>
        <dbReference type="EMBL" id="KPA39346.1"/>
    </source>
</evidence>